<dbReference type="STRING" id="76731.RD2015_513"/>
<evidence type="ECO:0000256" key="1">
    <source>
        <dbReference type="ARBA" id="ARBA00022679"/>
    </source>
</evidence>
<dbReference type="GO" id="GO:0016301">
    <property type="term" value="F:kinase activity"/>
    <property type="evidence" value="ECO:0007669"/>
    <property type="project" value="UniProtKB-KW"/>
</dbReference>
<dbReference type="PROSITE" id="PS00583">
    <property type="entry name" value="PFKB_KINASES_1"/>
    <property type="match status" value="1"/>
</dbReference>
<accession>A0A0U3CUL6</accession>
<gene>
    <name evidence="3" type="ORF">RD2015_513</name>
</gene>
<dbReference type="Pfam" id="PF00294">
    <property type="entry name" value="PfkB"/>
    <property type="match status" value="1"/>
</dbReference>
<dbReference type="PATRIC" id="fig|76731.3.peg.523"/>
<dbReference type="Gene3D" id="3.40.1190.20">
    <property type="match status" value="1"/>
</dbReference>
<dbReference type="SUPFAM" id="SSF53613">
    <property type="entry name" value="Ribokinase-like"/>
    <property type="match status" value="1"/>
</dbReference>
<keyword evidence="3" id="KW-0378">Hydrolase</keyword>
<dbReference type="GO" id="GO:0016798">
    <property type="term" value="F:hydrolase activity, acting on glycosyl bonds"/>
    <property type="evidence" value="ECO:0007669"/>
    <property type="project" value="UniProtKB-KW"/>
</dbReference>
<organism evidence="3 4">
    <name type="scientific">Roseateles depolymerans</name>
    <dbReference type="NCBI Taxonomy" id="76731"/>
    <lineage>
        <taxon>Bacteria</taxon>
        <taxon>Pseudomonadati</taxon>
        <taxon>Pseudomonadota</taxon>
        <taxon>Betaproteobacteria</taxon>
        <taxon>Burkholderiales</taxon>
        <taxon>Sphaerotilaceae</taxon>
        <taxon>Roseateles</taxon>
    </lineage>
</organism>
<dbReference type="InterPro" id="IPR029056">
    <property type="entry name" value="Ribokinase-like"/>
</dbReference>
<dbReference type="KEGG" id="rdp:RD2015_513"/>
<dbReference type="GO" id="GO:0005737">
    <property type="term" value="C:cytoplasm"/>
    <property type="evidence" value="ECO:0007669"/>
    <property type="project" value="TreeGrafter"/>
</dbReference>
<proteinExistence type="predicted"/>
<dbReference type="OrthoDB" id="9806249at2"/>
<sequence>MNSSKDQLLALVEANPFITQQALGEALGLSRSAVAGHLAQLVKDGRILGRAYVLPSRQPVVCIGGTNLDRKLRSLEAPRLGSSNPARQFESPGGVARNIAENLARVGLPVHLLTAVGRDAAGQALLAELQTLGVDCSGCLQAADAPTGSYTAVLDEQGDLMLAMADMALTDRLDTDFIRRCAPHRAAARWLVADLNLPAPSLALLQEEAKARQQHLVVVAVSAPKMQRLGPTLEGIDLLVLNRTELSALLGQPLETDAALRDAWLTLRSRGLRRLVMSDGANGVRFSEGEALASLAAPKVPRSRMREVTGAGDALSAGIVAALHGQPEDLRAACRLGLTMAALTLQTDATVSRELSPALLA</sequence>
<keyword evidence="4" id="KW-1185">Reference proteome</keyword>
<dbReference type="InterPro" id="IPR036390">
    <property type="entry name" value="WH_DNA-bd_sf"/>
</dbReference>
<dbReference type="InterPro" id="IPR011611">
    <property type="entry name" value="PfkB_dom"/>
</dbReference>
<keyword evidence="3" id="KW-0326">Glycosidase</keyword>
<reference evidence="3 4" key="1">
    <citation type="submission" date="2015-12" db="EMBL/GenBank/DDBJ databases">
        <title>Complete genome of Roseateles depolymerans KCTC 42856.</title>
        <authorList>
            <person name="Kim K.M."/>
        </authorList>
    </citation>
    <scope>NUCLEOTIDE SEQUENCE [LARGE SCALE GENOMIC DNA]</scope>
    <source>
        <strain evidence="3 4">KCTC 42856</strain>
    </source>
</reference>
<dbReference type="RefSeq" id="WP_058933563.1">
    <property type="nucleotide sequence ID" value="NZ_CP013729.1"/>
</dbReference>
<evidence type="ECO:0000256" key="2">
    <source>
        <dbReference type="ARBA" id="ARBA00022777"/>
    </source>
</evidence>
<keyword evidence="2" id="KW-0418">Kinase</keyword>
<dbReference type="SUPFAM" id="SSF46785">
    <property type="entry name" value="Winged helix' DNA-binding domain"/>
    <property type="match status" value="1"/>
</dbReference>
<dbReference type="InterPro" id="IPR002173">
    <property type="entry name" value="Carboh/pur_kinase_PfkB_CS"/>
</dbReference>
<dbReference type="Gene3D" id="1.10.10.10">
    <property type="entry name" value="Winged helix-like DNA-binding domain superfamily/Winged helix DNA-binding domain"/>
    <property type="match status" value="1"/>
</dbReference>
<dbReference type="GO" id="GO:0004730">
    <property type="term" value="F:pseudouridylate synthase activity"/>
    <property type="evidence" value="ECO:0007669"/>
    <property type="project" value="TreeGrafter"/>
</dbReference>
<dbReference type="Pfam" id="PF13412">
    <property type="entry name" value="HTH_24"/>
    <property type="match status" value="1"/>
</dbReference>
<dbReference type="PANTHER" id="PTHR42909">
    <property type="entry name" value="ZGC:136858"/>
    <property type="match status" value="1"/>
</dbReference>
<dbReference type="EMBL" id="CP013729">
    <property type="protein sequence ID" value="ALV05014.1"/>
    <property type="molecule type" value="Genomic_DNA"/>
</dbReference>
<keyword evidence="1" id="KW-0808">Transferase</keyword>
<evidence type="ECO:0000313" key="4">
    <source>
        <dbReference type="Proteomes" id="UP000060699"/>
    </source>
</evidence>
<name>A0A0U3CUL6_9BURK</name>
<dbReference type="PANTHER" id="PTHR42909:SF4">
    <property type="entry name" value="CARBOHYDRATE KINASE, PFKB FAMILY"/>
    <property type="match status" value="1"/>
</dbReference>
<dbReference type="CDD" id="cd01941">
    <property type="entry name" value="YeiC_kinase_like"/>
    <property type="match status" value="1"/>
</dbReference>
<dbReference type="AlphaFoldDB" id="A0A0U3CUL6"/>
<evidence type="ECO:0000313" key="3">
    <source>
        <dbReference type="EMBL" id="ALV05014.1"/>
    </source>
</evidence>
<dbReference type="InterPro" id="IPR036388">
    <property type="entry name" value="WH-like_DNA-bd_sf"/>
</dbReference>
<dbReference type="Proteomes" id="UP000060699">
    <property type="component" value="Chromosome"/>
</dbReference>
<protein>
    <submittedName>
        <fullName evidence="3">Pseudouridine-5'-phosphate glycosidase</fullName>
    </submittedName>
</protein>